<dbReference type="InterPro" id="IPR036291">
    <property type="entry name" value="NAD(P)-bd_dom_sf"/>
</dbReference>
<dbReference type="SUPFAM" id="SSF51735">
    <property type="entry name" value="NAD(P)-binding Rossmann-fold domains"/>
    <property type="match status" value="1"/>
</dbReference>
<evidence type="ECO:0000259" key="1">
    <source>
        <dbReference type="SMART" id="SM00829"/>
    </source>
</evidence>
<gene>
    <name evidence="2" type="ORF">EW146_g8812</name>
</gene>
<accession>A0A4V3XDA9</accession>
<evidence type="ECO:0000313" key="2">
    <source>
        <dbReference type="EMBL" id="THH08993.1"/>
    </source>
</evidence>
<dbReference type="CDD" id="cd08249">
    <property type="entry name" value="enoyl_reductase_like"/>
    <property type="match status" value="1"/>
</dbReference>
<keyword evidence="3" id="KW-1185">Reference proteome</keyword>
<dbReference type="PANTHER" id="PTHR45348">
    <property type="entry name" value="HYPOTHETICAL OXIDOREDUCTASE (EUROFUNG)"/>
    <property type="match status" value="1"/>
</dbReference>
<dbReference type="Pfam" id="PF08240">
    <property type="entry name" value="ADH_N"/>
    <property type="match status" value="1"/>
</dbReference>
<organism evidence="2 3">
    <name type="scientific">Bondarzewia mesenterica</name>
    <dbReference type="NCBI Taxonomy" id="1095465"/>
    <lineage>
        <taxon>Eukaryota</taxon>
        <taxon>Fungi</taxon>
        <taxon>Dikarya</taxon>
        <taxon>Basidiomycota</taxon>
        <taxon>Agaricomycotina</taxon>
        <taxon>Agaricomycetes</taxon>
        <taxon>Russulales</taxon>
        <taxon>Bondarzewiaceae</taxon>
        <taxon>Bondarzewia</taxon>
    </lineage>
</organism>
<dbReference type="Gene3D" id="3.90.180.10">
    <property type="entry name" value="Medium-chain alcohol dehydrogenases, catalytic domain"/>
    <property type="match status" value="1"/>
</dbReference>
<proteinExistence type="predicted"/>
<dbReference type="Gene3D" id="3.40.50.720">
    <property type="entry name" value="NAD(P)-binding Rossmann-like Domain"/>
    <property type="match status" value="1"/>
</dbReference>
<dbReference type="EMBL" id="SGPL01000662">
    <property type="protein sequence ID" value="THH08993.1"/>
    <property type="molecule type" value="Genomic_DNA"/>
</dbReference>
<dbReference type="Proteomes" id="UP000310158">
    <property type="component" value="Unassembled WGS sequence"/>
</dbReference>
<dbReference type="OrthoDB" id="10257049at2759"/>
<evidence type="ECO:0000313" key="3">
    <source>
        <dbReference type="Proteomes" id="UP000310158"/>
    </source>
</evidence>
<dbReference type="SMART" id="SM00829">
    <property type="entry name" value="PKS_ER"/>
    <property type="match status" value="1"/>
</dbReference>
<reference evidence="2 3" key="1">
    <citation type="submission" date="2019-02" db="EMBL/GenBank/DDBJ databases">
        <title>Genome sequencing of the rare red list fungi Bondarzewia mesenterica.</title>
        <authorList>
            <person name="Buettner E."/>
            <person name="Kellner H."/>
        </authorList>
    </citation>
    <scope>NUCLEOTIDE SEQUENCE [LARGE SCALE GENOMIC DNA]</scope>
    <source>
        <strain evidence="2 3">DSM 108281</strain>
    </source>
</reference>
<dbReference type="Pfam" id="PF00107">
    <property type="entry name" value="ADH_zinc_N"/>
    <property type="match status" value="1"/>
</dbReference>
<name>A0A4V3XDA9_9AGAM</name>
<dbReference type="InterPro" id="IPR011032">
    <property type="entry name" value="GroES-like_sf"/>
</dbReference>
<dbReference type="PANTHER" id="PTHR45348:SF2">
    <property type="entry name" value="ZINC-TYPE ALCOHOL DEHYDROGENASE-LIKE PROTEIN C2E1P3.01"/>
    <property type="match status" value="1"/>
</dbReference>
<dbReference type="AlphaFoldDB" id="A0A4V3XDA9"/>
<dbReference type="InterPro" id="IPR013149">
    <property type="entry name" value="ADH-like_C"/>
</dbReference>
<comment type="caution">
    <text evidence="2">The sequence shown here is derived from an EMBL/GenBank/DDBJ whole genome shotgun (WGS) entry which is preliminary data.</text>
</comment>
<feature type="domain" description="Enoyl reductase (ER)" evidence="1">
    <location>
        <begin position="16"/>
        <end position="340"/>
    </location>
</feature>
<dbReference type="InterPro" id="IPR013154">
    <property type="entry name" value="ADH-like_N"/>
</dbReference>
<sequence length="449" mass="48611">MSFEIPLTQQALILQADRTLAVVAVPVPKPGPGQILVQVTVGAQNPTDWKALKDGRVNPGYGLGHDFAGRVVLLGEGVTNVAVGERVAGFVLPSRSNTMGAFREYTVVGAHPLLKIPDVVHDEEAATLPVASTTAALGLRHIADFPRSAPLDHTILVWGGSSSVGLYAIQLARTINLRVIATASPHNHALVRAHGADVVIDYHAPDVVEQVVRATGRRGGVDYVFDAISEDESVEPASRCLKRDGPRKAAVVLVPHEKQRDPSVEYHLVIAPSLLGGQTNLGSIFIPNDERNLRFANEFYALAADWLREGRLKANPYTVRPGGLTAIQEGLKLMQDGKVMYLRDILKPRARIDPSPQFIHPCRGIQKIWGTGLLDPTDRPIDRLTSSIIIIIIIIIIISRRICHSTAFDVHSSSIIASVTVSVEFGNQISIKGLALSRVNTIIGVVFIR</sequence>
<dbReference type="GO" id="GO:0016651">
    <property type="term" value="F:oxidoreductase activity, acting on NAD(P)H"/>
    <property type="evidence" value="ECO:0007669"/>
    <property type="project" value="InterPro"/>
</dbReference>
<protein>
    <recommendedName>
        <fullName evidence="1">Enoyl reductase (ER) domain-containing protein</fullName>
    </recommendedName>
</protein>
<dbReference type="InterPro" id="IPR047122">
    <property type="entry name" value="Trans-enoyl_RdTase-like"/>
</dbReference>
<dbReference type="InterPro" id="IPR020843">
    <property type="entry name" value="ER"/>
</dbReference>
<dbReference type="SUPFAM" id="SSF50129">
    <property type="entry name" value="GroES-like"/>
    <property type="match status" value="1"/>
</dbReference>